<evidence type="ECO:0000256" key="1">
    <source>
        <dbReference type="SAM" id="SignalP"/>
    </source>
</evidence>
<feature type="chain" id="PRO_5007542027" evidence="1">
    <location>
        <begin position="21"/>
        <end position="187"/>
    </location>
</feature>
<organism evidence="2">
    <name type="scientific">Ixodes ricinus</name>
    <name type="common">Common tick</name>
    <name type="synonym">Acarus ricinus</name>
    <dbReference type="NCBI Taxonomy" id="34613"/>
    <lineage>
        <taxon>Eukaryota</taxon>
        <taxon>Metazoa</taxon>
        <taxon>Ecdysozoa</taxon>
        <taxon>Arthropoda</taxon>
        <taxon>Chelicerata</taxon>
        <taxon>Arachnida</taxon>
        <taxon>Acari</taxon>
        <taxon>Parasitiformes</taxon>
        <taxon>Ixodida</taxon>
        <taxon>Ixodoidea</taxon>
        <taxon>Ixodidae</taxon>
        <taxon>Ixodinae</taxon>
        <taxon>Ixodes</taxon>
    </lineage>
</organism>
<sequence length="187" mass="20522">MAFLVVEAVAFLALNQLVLGSHIQLIAHDAHLSHVDCQILAVAARGWRGTSRGATERRRRPGELGLLRRLRACPLGVRHARSLAQRRVAGLDGGRWGRNGRRPALQWRWLLLDAALLRRGPRHDEGGRNLADHHLLLGGRPPAQRRALLQIALQLDGGEEATGVPARGGACLLPLVQRVLQQLSQLL</sequence>
<keyword evidence="1" id="KW-0732">Signal</keyword>
<feature type="signal peptide" evidence="1">
    <location>
        <begin position="1"/>
        <end position="20"/>
    </location>
</feature>
<proteinExistence type="predicted"/>
<dbReference type="EMBL" id="GEGO01006621">
    <property type="protein sequence ID" value="JAR88783.1"/>
    <property type="molecule type" value="Transcribed_RNA"/>
</dbReference>
<protein>
    <submittedName>
        <fullName evidence="2">Putative secreted protein</fullName>
    </submittedName>
</protein>
<name>A0A147BDD3_IXORI</name>
<reference evidence="2" key="1">
    <citation type="journal article" date="2018" name="PLoS Negl. Trop. Dis.">
        <title>Sialome diversity of ticks revealed by RNAseq of single tick salivary glands.</title>
        <authorList>
            <person name="Perner J."/>
            <person name="Kropackova S."/>
            <person name="Kopacek P."/>
            <person name="Ribeiro J.M."/>
        </authorList>
    </citation>
    <scope>NUCLEOTIDE SEQUENCE</scope>
    <source>
        <strain evidence="2">Siblings of single egg batch collected in Ceske Budejovice</strain>
        <tissue evidence="2">Salivary glands</tissue>
    </source>
</reference>
<accession>A0A147BDD3</accession>
<dbReference type="AlphaFoldDB" id="A0A147BDD3"/>
<evidence type="ECO:0000313" key="2">
    <source>
        <dbReference type="EMBL" id="JAR88783.1"/>
    </source>
</evidence>